<gene>
    <name evidence="8" type="primary">FADS6</name>
</gene>
<organism evidence="8 9">
    <name type="scientific">Pseudonaja textilis</name>
    <name type="common">Eastern brown snake</name>
    <dbReference type="NCBI Taxonomy" id="8673"/>
    <lineage>
        <taxon>Eukaryota</taxon>
        <taxon>Metazoa</taxon>
        <taxon>Chordata</taxon>
        <taxon>Craniata</taxon>
        <taxon>Vertebrata</taxon>
        <taxon>Euteleostomi</taxon>
        <taxon>Lepidosauria</taxon>
        <taxon>Squamata</taxon>
        <taxon>Bifurcata</taxon>
        <taxon>Unidentata</taxon>
        <taxon>Episquamata</taxon>
        <taxon>Toxicofera</taxon>
        <taxon>Serpentes</taxon>
        <taxon>Colubroidea</taxon>
        <taxon>Elapidae</taxon>
        <taxon>Hydrophiinae</taxon>
        <taxon>Pseudonaja</taxon>
    </lineage>
</organism>
<evidence type="ECO:0000256" key="3">
    <source>
        <dbReference type="ARBA" id="ARBA00023098"/>
    </source>
</evidence>
<evidence type="ECO:0000313" key="9">
    <source>
        <dbReference type="Proteomes" id="UP000472273"/>
    </source>
</evidence>
<name>A0A670XNM1_PSETE</name>
<dbReference type="GeneTree" id="ENSGT00950000182990"/>
<keyword evidence="6" id="KW-1133">Transmembrane helix</keyword>
<accession>A0A670XNM1</accession>
<keyword evidence="3" id="KW-0443">Lipid metabolism</keyword>
<dbReference type="CTD" id="283985"/>
<keyword evidence="9" id="KW-1185">Reference proteome</keyword>
<reference evidence="8" key="2">
    <citation type="submission" date="2025-09" db="UniProtKB">
        <authorList>
            <consortium name="Ensembl"/>
        </authorList>
    </citation>
    <scope>IDENTIFICATION</scope>
</reference>
<evidence type="ECO:0000256" key="2">
    <source>
        <dbReference type="ARBA" id="ARBA00022832"/>
    </source>
</evidence>
<keyword evidence="6" id="KW-0472">Membrane</keyword>
<evidence type="ECO:0000313" key="8">
    <source>
        <dbReference type="Ensembl" id="ENSPTXP00000001074.1"/>
    </source>
</evidence>
<feature type="compositionally biased region" description="Basic and acidic residues" evidence="5">
    <location>
        <begin position="53"/>
        <end position="66"/>
    </location>
</feature>
<feature type="transmembrane region" description="Helical" evidence="6">
    <location>
        <begin position="312"/>
        <end position="332"/>
    </location>
</feature>
<feature type="compositionally biased region" description="Acidic residues" evidence="5">
    <location>
        <begin position="89"/>
        <end position="98"/>
    </location>
</feature>
<evidence type="ECO:0000256" key="6">
    <source>
        <dbReference type="SAM" id="Phobius"/>
    </source>
</evidence>
<feature type="transmembrane region" description="Helical" evidence="6">
    <location>
        <begin position="338"/>
        <end position="359"/>
    </location>
</feature>
<dbReference type="KEGG" id="ptex:113437117"/>
<dbReference type="AlphaFoldDB" id="A0A670XNM1"/>
<keyword evidence="6" id="KW-0812">Transmembrane</keyword>
<evidence type="ECO:0000259" key="7">
    <source>
        <dbReference type="Pfam" id="PF00487"/>
    </source>
</evidence>
<dbReference type="Ensembl" id="ENSPTXT00000001107.1">
    <property type="protein sequence ID" value="ENSPTXP00000001074.1"/>
    <property type="gene ID" value="ENSPTXG00000000903.1"/>
</dbReference>
<dbReference type="PANTHER" id="PTHR19353">
    <property type="entry name" value="FATTY ACID DESATURASE 2"/>
    <property type="match status" value="1"/>
</dbReference>
<keyword evidence="1" id="KW-0444">Lipid biosynthesis</keyword>
<sequence length="474" mass="52988">MELRWKEETEEEEALPKKRDEVERGKAKRAGEGAGAAGIAPLEEGVSHPASRPAEERMPEEGESQGRGDSSNDAVRRQRLNGCSKAAGQEEEEEEEGSAEQGSRPTRAGSAPEEDVRLSASGQEVVMLKRRAAEDLQPSGEPRGSEDALMGELSEMVHKVVKSSSWWERHGVDDTIIALNVLNLPLGFLLLRSSNPFVFLVGIAVLGVAYHTLTVKASHLASHNALTESKSWGKLWSIFFIEVCSAFTAERGSYNHVKMHHAYTNVIGLGDSSTWKIPFLNRYVYMFIAPVAVPVLTPLVAIGLLTEVELKTAIRTLCCMFVGFYAHYWLLINVSGFQSIWSALGCMLITRALLAHAYIHVNIFQHIGLPMFSPDKKPKRIHMMSCGVLNLPRNPLLDWVFGHSLISCHVEHHLFPSFSDNMCLKIKPLVSQYLKKKKLRYNEDSYWSRLKLFLDKYEELMVHAPPISELVGIQ</sequence>
<feature type="domain" description="Fatty acid desaturase" evidence="7">
    <location>
        <begin position="198"/>
        <end position="443"/>
    </location>
</feature>
<evidence type="ECO:0000256" key="4">
    <source>
        <dbReference type="ARBA" id="ARBA00023160"/>
    </source>
</evidence>
<dbReference type="OrthoDB" id="8734935at2759"/>
<dbReference type="InterPro" id="IPR012171">
    <property type="entry name" value="Fatty_acid_desaturase"/>
</dbReference>
<evidence type="ECO:0000256" key="5">
    <source>
        <dbReference type="SAM" id="MobiDB-lite"/>
    </source>
</evidence>
<dbReference type="InterPro" id="IPR005804">
    <property type="entry name" value="FA_desaturase_dom"/>
</dbReference>
<reference evidence="8" key="1">
    <citation type="submission" date="2025-08" db="UniProtKB">
        <authorList>
            <consortium name="Ensembl"/>
        </authorList>
    </citation>
    <scope>IDENTIFICATION</scope>
</reference>
<proteinExistence type="predicted"/>
<feature type="transmembrane region" description="Helical" evidence="6">
    <location>
        <begin position="197"/>
        <end position="213"/>
    </location>
</feature>
<dbReference type="Proteomes" id="UP000472273">
    <property type="component" value="Unplaced"/>
</dbReference>
<dbReference type="RefSeq" id="XP_026557731.1">
    <property type="nucleotide sequence ID" value="XM_026701946.1"/>
</dbReference>
<feature type="compositionally biased region" description="Basic and acidic residues" evidence="5">
    <location>
        <begin position="14"/>
        <end position="31"/>
    </location>
</feature>
<dbReference type="GO" id="GO:0016717">
    <property type="term" value="F:oxidoreductase activity, acting on paired donors, with oxidation of a pair of donors resulting in the reduction of molecular oxygen to two molecules of water"/>
    <property type="evidence" value="ECO:0007669"/>
    <property type="project" value="TreeGrafter"/>
</dbReference>
<feature type="transmembrane region" description="Helical" evidence="6">
    <location>
        <begin position="283"/>
        <end position="305"/>
    </location>
</feature>
<dbReference type="GO" id="GO:0016020">
    <property type="term" value="C:membrane"/>
    <property type="evidence" value="ECO:0007669"/>
    <property type="project" value="TreeGrafter"/>
</dbReference>
<keyword evidence="2" id="KW-0276">Fatty acid metabolism</keyword>
<dbReference type="OMA" id="IHQMTHG"/>
<keyword evidence="4" id="KW-0275">Fatty acid biosynthesis</keyword>
<dbReference type="PANTHER" id="PTHR19353:SF13">
    <property type="entry name" value="FATTY ACID DESATURASE 6"/>
    <property type="match status" value="1"/>
</dbReference>
<feature type="region of interest" description="Disordered" evidence="5">
    <location>
        <begin position="1"/>
        <end position="120"/>
    </location>
</feature>
<protein>
    <submittedName>
        <fullName evidence="8">Fatty acid desaturase 6</fullName>
    </submittedName>
</protein>
<evidence type="ECO:0000256" key="1">
    <source>
        <dbReference type="ARBA" id="ARBA00022516"/>
    </source>
</evidence>
<dbReference type="GO" id="GO:0006633">
    <property type="term" value="P:fatty acid biosynthetic process"/>
    <property type="evidence" value="ECO:0007669"/>
    <property type="project" value="UniProtKB-KW"/>
</dbReference>
<dbReference type="GeneID" id="113437117"/>
<dbReference type="Pfam" id="PF00487">
    <property type="entry name" value="FA_desaturase"/>
    <property type="match status" value="1"/>
</dbReference>